<keyword evidence="2" id="KW-1185">Reference proteome</keyword>
<evidence type="ECO:0000313" key="1">
    <source>
        <dbReference type="EMBL" id="MCJ2382494.1"/>
    </source>
</evidence>
<evidence type="ECO:0000313" key="2">
    <source>
        <dbReference type="Proteomes" id="UP001165444"/>
    </source>
</evidence>
<name>A0ABT0C665_9BACT</name>
<dbReference type="RefSeq" id="WP_243326820.1">
    <property type="nucleotide sequence ID" value="NZ_JAKZMM010000095.1"/>
</dbReference>
<accession>A0ABT0C665</accession>
<reference evidence="1 2" key="1">
    <citation type="submission" date="2022-03" db="EMBL/GenBank/DDBJ databases">
        <title>Parabacteroides sp. nov. isolated from swine feces.</title>
        <authorList>
            <person name="Bak J.E."/>
        </authorList>
    </citation>
    <scope>NUCLEOTIDE SEQUENCE [LARGE SCALE GENOMIC DNA]</scope>
    <source>
        <strain evidence="1 2">AGMB00274</strain>
    </source>
</reference>
<organism evidence="1 2">
    <name type="scientific">Parabacteroides faecalis</name>
    <dbReference type="NCBI Taxonomy" id="2924040"/>
    <lineage>
        <taxon>Bacteria</taxon>
        <taxon>Pseudomonadati</taxon>
        <taxon>Bacteroidota</taxon>
        <taxon>Bacteroidia</taxon>
        <taxon>Bacteroidales</taxon>
        <taxon>Tannerellaceae</taxon>
        <taxon>Parabacteroides</taxon>
    </lineage>
</organism>
<dbReference type="EMBL" id="JAKZMM010000095">
    <property type="protein sequence ID" value="MCJ2382494.1"/>
    <property type="molecule type" value="Genomic_DNA"/>
</dbReference>
<gene>
    <name evidence="1" type="ORF">MUN53_18125</name>
</gene>
<sequence length="99" mass="11126">MELKTVFSEKRTTARVQIQGENLLIQGQAVYGGNPNDIKMENGRIFKVGNLDKQIGDSFVNQPNSVQISFYDIEDITLMAEASTLLKQIYDDIKQEVTA</sequence>
<evidence type="ECO:0008006" key="3">
    <source>
        <dbReference type="Google" id="ProtNLM"/>
    </source>
</evidence>
<protein>
    <recommendedName>
        <fullName evidence="3">DUF4369 domain-containing protein</fullName>
    </recommendedName>
</protein>
<dbReference type="Proteomes" id="UP001165444">
    <property type="component" value="Unassembled WGS sequence"/>
</dbReference>
<comment type="caution">
    <text evidence="1">The sequence shown here is derived from an EMBL/GenBank/DDBJ whole genome shotgun (WGS) entry which is preliminary data.</text>
</comment>
<proteinExistence type="predicted"/>